<reference evidence="7 8" key="1">
    <citation type="submission" date="2019-06" db="EMBL/GenBank/DDBJ databases">
        <title>Draft genome sequence of the filamentous fungus Phialemoniopsis curvata isolated from diesel fuel.</title>
        <authorList>
            <person name="Varaljay V.A."/>
            <person name="Lyon W.J."/>
            <person name="Crouch A.L."/>
            <person name="Drake C.E."/>
            <person name="Hollomon J.M."/>
            <person name="Nadeau L.J."/>
            <person name="Nunn H.S."/>
            <person name="Stevenson B.S."/>
            <person name="Bojanowski C.L."/>
            <person name="Crookes-Goodson W.J."/>
        </authorList>
    </citation>
    <scope>NUCLEOTIDE SEQUENCE [LARGE SCALE GENOMIC DNA]</scope>
    <source>
        <strain evidence="7 8">D216</strain>
    </source>
</reference>
<dbReference type="Pfam" id="PF13637">
    <property type="entry name" value="Ank_4"/>
    <property type="match status" value="1"/>
</dbReference>
<feature type="domain" description="Nephrocystin 3-like N-terminal" evidence="6">
    <location>
        <begin position="409"/>
        <end position="587"/>
    </location>
</feature>
<keyword evidence="2 3" id="KW-0040">ANK repeat</keyword>
<dbReference type="PANTHER" id="PTHR24198">
    <property type="entry name" value="ANKYRIN REPEAT AND PROTEIN KINASE DOMAIN-CONTAINING PROTEIN"/>
    <property type="match status" value="1"/>
</dbReference>
<dbReference type="Gene3D" id="3.40.50.300">
    <property type="entry name" value="P-loop containing nucleotide triphosphate hydrolases"/>
    <property type="match status" value="1"/>
</dbReference>
<feature type="domain" description="Xaa-Pro dipeptidyl-peptidase-like" evidence="5">
    <location>
        <begin position="1409"/>
        <end position="1521"/>
    </location>
</feature>
<dbReference type="InParanoid" id="A0A507BH60"/>
<proteinExistence type="predicted"/>
<dbReference type="SUPFAM" id="SSF52540">
    <property type="entry name" value="P-loop containing nucleoside triphosphate hydrolases"/>
    <property type="match status" value="1"/>
</dbReference>
<dbReference type="InterPro" id="IPR029058">
    <property type="entry name" value="AB_hydrolase_fold"/>
</dbReference>
<dbReference type="Gene3D" id="1.25.40.20">
    <property type="entry name" value="Ankyrin repeat-containing domain"/>
    <property type="match status" value="3"/>
</dbReference>
<dbReference type="Proteomes" id="UP000319257">
    <property type="component" value="Unassembled WGS sequence"/>
</dbReference>
<evidence type="ECO:0000259" key="6">
    <source>
        <dbReference type="Pfam" id="PF24883"/>
    </source>
</evidence>
<dbReference type="Pfam" id="PF12796">
    <property type="entry name" value="Ank_2"/>
    <property type="match status" value="2"/>
</dbReference>
<sequence length="1539" mass="172659">MVADGDLNFRVRGIPNAYENKSGVRKLIMEVLSIQPGTSVSVRSLAASPIDANTRVATVVFHRLPTPISDRDKDEWSFSLPVREDVDEDDIDWPLPIIFDTHFIGFTPLDHASQSESHVDVIAISGLGGHAFGSFKDRDGPFMWLRDALPLDFPGSRILVYGYNTRLHQSHSFQNLIDLSRALLGDLQGLRGRDHDHPTVFIGHSLGGLVIKEAVVNDQNVLTLEGVLGFVFFGVPHLGMATRSLVPLVNNQPNRCLVESLNKNSAFLQHLDNDFNKMISGKGPKVVSFYETEESPTAARNHNGEWRLSGPAEILVDVSSATCGPQHSYPIDRNHSEMVKFRNHYDEFYIRVRSVLQPLLVRRNVTNAFIYTEASIASTRTPDAQYQCLRSLSFQEQESRHINILCAKDTCGWILEDPQYRAWMRSSSGLFWVKGNPGAGKSVLMKFACQTMSMQQRKEDGLVVSFFVHGQGNTLQKTPFGMFRALLNSLLLKFPEPLSRLTERFEDRERRYGSYEQGRWKWEENELRDFLSDLLIQRTGALPVTIFVDALDECGESQAKTLLAYFKTVVQTAELENGQVRVCVSSRHYPILGRKSIPTISVEERNHRDIRLYVQQSLREIEPGSERHSIESEILLKAQGGFQWVVLVTTKVLEGSTRGIRADHLHEYLKSIPEDLDELYANLVYTATGVEECEMAKLFLWILCATRPLSAHELREALASDKDMEHTTTFDLRRHRSWISNIAQFEVYIQHISRGLVEFQTRDVWEKYDVDGGYDEEWDREAQFVHQSVADFLLKSFPQCSELAPYSSWTTTGLGNFEISRSCLKYLMLQDVLQGAQLPRVAYCTRFPLLQYAVSSVFDHIWQLDEEGIPQTDLLNLFGWDEDAKSFTKIASVWKVLDPDGGHAPAGWPFTGATPLHALAAFGVKSAFDSYLDENVLVDSVDSDGNTPFLLAIWHRKQDMALALLDRSIEWEQRLELADCPLTVQAEIQRRASYQVNFKAENYEGDTALTIALDQDADKVVLKLLDMKDHFDISGLDVELVTCAVRGRNPDLLKKLIGMNISLDGVIYFAVHELSWAGDDEFLDATIYNCLKAGANILKSAEFGLTAERQRSTESEPSTDSSRSEDLEDEFDDALSLAILKGCANTVRCLLSHGVSASVRTQEGRPPLLFAASHGHATIVQMLLNTGQVNPNTKDPFGRSALSVAAWFGHAAVAQALLDTGEIDPDTKDEVAGSPLSYAAEYGHMTVVQMLLDTGQVKADATDVYGRSPLSYAAEYGHMTVIQMLLDTGQVKADATDVYGRTPLSYAAQQGFELMVRLLWEKERVDLNLRDKAGRSPLSYAAERGNAARFVEVGQHTRMIDIPSTDLWSCPPFWYLTQDKVSAIVNQPSEEPFGHLHRVGLALDFYGRDSPVSTISVAVFTARGYTVIFTFSCGTFGSDGIFVPGMCEQADSYGVVAWVRRQRWFPGRFDAFGSSYLVYTQWGLLRNPPPYLACSTVLGAPNDHTVFNWTGEAYRLNRLRWSNATPSPREKPPRAGRRP</sequence>
<dbReference type="InterPro" id="IPR036770">
    <property type="entry name" value="Ankyrin_rpt-contain_sf"/>
</dbReference>
<dbReference type="SUPFAM" id="SSF53474">
    <property type="entry name" value="alpha/beta-Hydrolases"/>
    <property type="match status" value="2"/>
</dbReference>
<dbReference type="PANTHER" id="PTHR24198:SF165">
    <property type="entry name" value="ANKYRIN REPEAT-CONTAINING PROTEIN-RELATED"/>
    <property type="match status" value="1"/>
</dbReference>
<dbReference type="OrthoDB" id="5103729at2759"/>
<evidence type="ECO:0000313" key="8">
    <source>
        <dbReference type="Proteomes" id="UP000319257"/>
    </source>
</evidence>
<evidence type="ECO:0000256" key="4">
    <source>
        <dbReference type="SAM" id="MobiDB-lite"/>
    </source>
</evidence>
<name>A0A507BH60_9PEZI</name>
<dbReference type="Pfam" id="PF02129">
    <property type="entry name" value="Peptidase_S15"/>
    <property type="match status" value="1"/>
</dbReference>
<dbReference type="RefSeq" id="XP_030997779.1">
    <property type="nucleotide sequence ID" value="XM_031138432.1"/>
</dbReference>
<dbReference type="GeneID" id="41971510"/>
<organism evidence="7 8">
    <name type="scientific">Thyridium curvatum</name>
    <dbReference type="NCBI Taxonomy" id="1093900"/>
    <lineage>
        <taxon>Eukaryota</taxon>
        <taxon>Fungi</taxon>
        <taxon>Dikarya</taxon>
        <taxon>Ascomycota</taxon>
        <taxon>Pezizomycotina</taxon>
        <taxon>Sordariomycetes</taxon>
        <taxon>Sordariomycetidae</taxon>
        <taxon>Thyridiales</taxon>
        <taxon>Thyridiaceae</taxon>
        <taxon>Thyridium</taxon>
    </lineage>
</organism>
<dbReference type="InterPro" id="IPR002110">
    <property type="entry name" value="Ankyrin_rpt"/>
</dbReference>
<feature type="repeat" description="ANK" evidence="3">
    <location>
        <begin position="1163"/>
        <end position="1187"/>
    </location>
</feature>
<evidence type="ECO:0000313" key="7">
    <source>
        <dbReference type="EMBL" id="TPX16068.1"/>
    </source>
</evidence>
<evidence type="ECO:0000256" key="1">
    <source>
        <dbReference type="ARBA" id="ARBA00022737"/>
    </source>
</evidence>
<dbReference type="SMART" id="SM00248">
    <property type="entry name" value="ANK"/>
    <property type="match status" value="10"/>
</dbReference>
<evidence type="ECO:0000256" key="2">
    <source>
        <dbReference type="ARBA" id="ARBA00023043"/>
    </source>
</evidence>
<comment type="caution">
    <text evidence="7">The sequence shown here is derived from an EMBL/GenBank/DDBJ whole genome shotgun (WGS) entry which is preliminary data.</text>
</comment>
<dbReference type="InterPro" id="IPR056884">
    <property type="entry name" value="NPHP3-like_N"/>
</dbReference>
<gene>
    <name evidence="7" type="ORF">E0L32_004063</name>
</gene>
<dbReference type="InterPro" id="IPR027417">
    <property type="entry name" value="P-loop_NTPase"/>
</dbReference>
<evidence type="ECO:0000259" key="5">
    <source>
        <dbReference type="Pfam" id="PF02129"/>
    </source>
</evidence>
<dbReference type="STRING" id="1093900.A0A507BH60"/>
<dbReference type="EMBL" id="SKBQ01000019">
    <property type="protein sequence ID" value="TPX16068.1"/>
    <property type="molecule type" value="Genomic_DNA"/>
</dbReference>
<evidence type="ECO:0000256" key="3">
    <source>
        <dbReference type="PROSITE-ProRule" id="PRU00023"/>
    </source>
</evidence>
<keyword evidence="1" id="KW-0677">Repeat</keyword>
<dbReference type="InterPro" id="IPR000383">
    <property type="entry name" value="Xaa-Pro-like_dom"/>
</dbReference>
<evidence type="ECO:0008006" key="9">
    <source>
        <dbReference type="Google" id="ProtNLM"/>
    </source>
</evidence>
<dbReference type="Gene3D" id="3.40.50.1820">
    <property type="entry name" value="alpha/beta hydrolase"/>
    <property type="match status" value="2"/>
</dbReference>
<keyword evidence="8" id="KW-1185">Reference proteome</keyword>
<dbReference type="PROSITE" id="PS50088">
    <property type="entry name" value="ANK_REPEAT"/>
    <property type="match status" value="2"/>
</dbReference>
<dbReference type="Pfam" id="PF24883">
    <property type="entry name" value="NPHP3_N"/>
    <property type="match status" value="1"/>
</dbReference>
<dbReference type="PROSITE" id="PS50297">
    <property type="entry name" value="ANK_REP_REGION"/>
    <property type="match status" value="2"/>
</dbReference>
<feature type="repeat" description="ANK" evidence="3">
    <location>
        <begin position="1265"/>
        <end position="1289"/>
    </location>
</feature>
<feature type="region of interest" description="Disordered" evidence="4">
    <location>
        <begin position="1108"/>
        <end position="1127"/>
    </location>
</feature>
<accession>A0A507BH60</accession>
<dbReference type="GO" id="GO:0016787">
    <property type="term" value="F:hydrolase activity"/>
    <property type="evidence" value="ECO:0007669"/>
    <property type="project" value="InterPro"/>
</dbReference>
<dbReference type="SUPFAM" id="SSF48403">
    <property type="entry name" value="Ankyrin repeat"/>
    <property type="match status" value="2"/>
</dbReference>
<protein>
    <recommendedName>
        <fullName evidence="9">NACHT domain-containing protein</fullName>
    </recommendedName>
</protein>